<feature type="domain" description="HTH gntR-type" evidence="4">
    <location>
        <begin position="9"/>
        <end position="77"/>
    </location>
</feature>
<organism evidence="5 6">
    <name type="scientific">Candidatus Gemmiger avicola</name>
    <dbReference type="NCBI Taxonomy" id="2838605"/>
    <lineage>
        <taxon>Bacteria</taxon>
        <taxon>Bacillati</taxon>
        <taxon>Bacillota</taxon>
        <taxon>Clostridia</taxon>
        <taxon>Eubacteriales</taxon>
        <taxon>Gemmiger</taxon>
    </lineage>
</organism>
<evidence type="ECO:0000313" key="6">
    <source>
        <dbReference type="Proteomes" id="UP000886803"/>
    </source>
</evidence>
<dbReference type="InterPro" id="IPR000524">
    <property type="entry name" value="Tscrpt_reg_HTH_GntR"/>
</dbReference>
<keyword evidence="2" id="KW-0238">DNA-binding</keyword>
<dbReference type="PROSITE" id="PS50949">
    <property type="entry name" value="HTH_GNTR"/>
    <property type="match status" value="1"/>
</dbReference>
<name>A0A9D2M4U9_9FIRM</name>
<evidence type="ECO:0000256" key="2">
    <source>
        <dbReference type="ARBA" id="ARBA00023125"/>
    </source>
</evidence>
<evidence type="ECO:0000256" key="1">
    <source>
        <dbReference type="ARBA" id="ARBA00023015"/>
    </source>
</evidence>
<dbReference type="SMART" id="SM00345">
    <property type="entry name" value="HTH_GNTR"/>
    <property type="match status" value="1"/>
</dbReference>
<dbReference type="PANTHER" id="PTHR38445">
    <property type="entry name" value="HTH-TYPE TRANSCRIPTIONAL REPRESSOR YTRA"/>
    <property type="match status" value="1"/>
</dbReference>
<evidence type="ECO:0000313" key="5">
    <source>
        <dbReference type="EMBL" id="HJB41486.1"/>
    </source>
</evidence>
<dbReference type="EMBL" id="DWYG01000039">
    <property type="protein sequence ID" value="HJB41486.1"/>
    <property type="molecule type" value="Genomic_DNA"/>
</dbReference>
<dbReference type="Pfam" id="PF00392">
    <property type="entry name" value="GntR"/>
    <property type="match status" value="1"/>
</dbReference>
<protein>
    <submittedName>
        <fullName evidence="5">GntR family transcriptional regulator</fullName>
    </submittedName>
</protein>
<dbReference type="Gene3D" id="1.10.10.10">
    <property type="entry name" value="Winged helix-like DNA-binding domain superfamily/Winged helix DNA-binding domain"/>
    <property type="match status" value="1"/>
</dbReference>
<keyword evidence="3" id="KW-0804">Transcription</keyword>
<dbReference type="Proteomes" id="UP000886803">
    <property type="component" value="Unassembled WGS sequence"/>
</dbReference>
<sequence>MNWTITGDRPVYLQLIEQLELAIITGQLGPGARVPPVRELAAEAGVNPNTMQRALQELESRGLLQTQRTAGRTVTADIARLNAVRDARARQRAAEFLAEMQALGLGDEEVRALLTEPAADACAAPPAKEESQ</sequence>
<comment type="caution">
    <text evidence="5">The sequence shown here is derived from an EMBL/GenBank/DDBJ whole genome shotgun (WGS) entry which is preliminary data.</text>
</comment>
<dbReference type="InterPro" id="IPR036390">
    <property type="entry name" value="WH_DNA-bd_sf"/>
</dbReference>
<reference evidence="5" key="1">
    <citation type="journal article" date="2021" name="PeerJ">
        <title>Extensive microbial diversity within the chicken gut microbiome revealed by metagenomics and culture.</title>
        <authorList>
            <person name="Gilroy R."/>
            <person name="Ravi A."/>
            <person name="Getino M."/>
            <person name="Pursley I."/>
            <person name="Horton D.L."/>
            <person name="Alikhan N.F."/>
            <person name="Baker D."/>
            <person name="Gharbi K."/>
            <person name="Hall N."/>
            <person name="Watson M."/>
            <person name="Adriaenssens E.M."/>
            <person name="Foster-Nyarko E."/>
            <person name="Jarju S."/>
            <person name="Secka A."/>
            <person name="Antonio M."/>
            <person name="Oren A."/>
            <person name="Chaudhuri R.R."/>
            <person name="La Ragione R."/>
            <person name="Hildebrand F."/>
            <person name="Pallen M.J."/>
        </authorList>
    </citation>
    <scope>NUCLEOTIDE SEQUENCE</scope>
    <source>
        <strain evidence="5">ChiBcec8-13705</strain>
    </source>
</reference>
<keyword evidence="1" id="KW-0805">Transcription regulation</keyword>
<proteinExistence type="predicted"/>
<evidence type="ECO:0000256" key="3">
    <source>
        <dbReference type="ARBA" id="ARBA00023163"/>
    </source>
</evidence>
<reference evidence="5" key="2">
    <citation type="submission" date="2021-04" db="EMBL/GenBank/DDBJ databases">
        <authorList>
            <person name="Gilroy R."/>
        </authorList>
    </citation>
    <scope>NUCLEOTIDE SEQUENCE</scope>
    <source>
        <strain evidence="5">ChiBcec8-13705</strain>
    </source>
</reference>
<accession>A0A9D2M4U9</accession>
<dbReference type="CDD" id="cd07377">
    <property type="entry name" value="WHTH_GntR"/>
    <property type="match status" value="1"/>
</dbReference>
<gene>
    <name evidence="5" type="ORF">H9945_03220</name>
</gene>
<dbReference type="InterPro" id="IPR036388">
    <property type="entry name" value="WH-like_DNA-bd_sf"/>
</dbReference>
<dbReference type="GO" id="GO:0003677">
    <property type="term" value="F:DNA binding"/>
    <property type="evidence" value="ECO:0007669"/>
    <property type="project" value="UniProtKB-KW"/>
</dbReference>
<dbReference type="AlphaFoldDB" id="A0A9D2M4U9"/>
<dbReference type="SUPFAM" id="SSF46785">
    <property type="entry name" value="Winged helix' DNA-binding domain"/>
    <property type="match status" value="1"/>
</dbReference>
<dbReference type="PANTHER" id="PTHR38445:SF6">
    <property type="entry name" value="GNTR-FAMILY TRANSCRIPTIONAL REGULATOR"/>
    <property type="match status" value="1"/>
</dbReference>
<evidence type="ECO:0000259" key="4">
    <source>
        <dbReference type="PROSITE" id="PS50949"/>
    </source>
</evidence>
<dbReference type="GO" id="GO:0003700">
    <property type="term" value="F:DNA-binding transcription factor activity"/>
    <property type="evidence" value="ECO:0007669"/>
    <property type="project" value="InterPro"/>
</dbReference>
<dbReference type="PRINTS" id="PR00035">
    <property type="entry name" value="HTHGNTR"/>
</dbReference>